<proteinExistence type="predicted"/>
<dbReference type="RefSeq" id="WP_104188045.1">
    <property type="nucleotide sequence ID" value="NZ_CAXURQ020000001.1"/>
</dbReference>
<sequence length="78" mass="8476">MKARGAVLSRRNAHSAVISDWRGLQAGERVEIIKQAHVVATGEVEEVSQSGNVLWLVPAGPSEKQLFLKSDGVQVRRA</sequence>
<accession>A0AAW8N8F7</accession>
<evidence type="ECO:0000313" key="1">
    <source>
        <dbReference type="EMBL" id="MDR7163948.1"/>
    </source>
</evidence>
<evidence type="ECO:0000313" key="2">
    <source>
        <dbReference type="Proteomes" id="UP001262032"/>
    </source>
</evidence>
<gene>
    <name evidence="1" type="ORF">J2X12_001967</name>
</gene>
<dbReference type="AlphaFoldDB" id="A0AAW8N8F7"/>
<comment type="caution">
    <text evidence="1">The sequence shown here is derived from an EMBL/GenBank/DDBJ whole genome shotgun (WGS) entry which is preliminary data.</text>
</comment>
<dbReference type="GeneID" id="97422620"/>
<protein>
    <submittedName>
        <fullName evidence="1">Uncharacterized protein</fullName>
    </submittedName>
</protein>
<dbReference type="EMBL" id="JAVDWN010000006">
    <property type="protein sequence ID" value="MDR7163948.1"/>
    <property type="molecule type" value="Genomic_DNA"/>
</dbReference>
<name>A0AAW8N8F7_PSEOX</name>
<dbReference type="Proteomes" id="UP001262032">
    <property type="component" value="Unassembled WGS sequence"/>
</dbReference>
<reference evidence="1" key="1">
    <citation type="submission" date="2023-07" db="EMBL/GenBank/DDBJ databases">
        <title>Sorghum-associated microbial communities from plants grown in Nebraska, USA.</title>
        <authorList>
            <person name="Schachtman D."/>
        </authorList>
    </citation>
    <scope>NUCLEOTIDE SEQUENCE</scope>
    <source>
        <strain evidence="1">BE261</strain>
    </source>
</reference>
<organism evidence="1 2">
    <name type="scientific">Pseudarthrobacter oxydans</name>
    <name type="common">Arthrobacter oxydans</name>
    <dbReference type="NCBI Taxonomy" id="1671"/>
    <lineage>
        <taxon>Bacteria</taxon>
        <taxon>Bacillati</taxon>
        <taxon>Actinomycetota</taxon>
        <taxon>Actinomycetes</taxon>
        <taxon>Micrococcales</taxon>
        <taxon>Micrococcaceae</taxon>
        <taxon>Pseudarthrobacter</taxon>
    </lineage>
</organism>